<evidence type="ECO:0000256" key="9">
    <source>
        <dbReference type="ARBA" id="ARBA00049893"/>
    </source>
</evidence>
<dbReference type="InterPro" id="IPR011324">
    <property type="entry name" value="Cytotoxic_necrot_fac-like_cat"/>
</dbReference>
<evidence type="ECO:0000256" key="7">
    <source>
        <dbReference type="ARBA" id="ARBA00047989"/>
    </source>
</evidence>
<dbReference type="PANTHER" id="PTHR30616:SF2">
    <property type="entry name" value="PURINE NUCLEOSIDE PHOSPHORYLASE LACC1"/>
    <property type="match status" value="1"/>
</dbReference>
<comment type="catalytic activity">
    <reaction evidence="8">
        <text>adenosine + phosphate = alpha-D-ribose 1-phosphate + adenine</text>
        <dbReference type="Rhea" id="RHEA:27642"/>
        <dbReference type="ChEBI" id="CHEBI:16335"/>
        <dbReference type="ChEBI" id="CHEBI:16708"/>
        <dbReference type="ChEBI" id="CHEBI:43474"/>
        <dbReference type="ChEBI" id="CHEBI:57720"/>
        <dbReference type="EC" id="2.4.2.1"/>
    </reaction>
    <physiologicalReaction direction="left-to-right" evidence="8">
        <dbReference type="Rhea" id="RHEA:27643"/>
    </physiologicalReaction>
</comment>
<dbReference type="InterPro" id="IPR003730">
    <property type="entry name" value="Cu_polyphenol_OxRdtase"/>
</dbReference>
<feature type="non-terminal residue" evidence="10">
    <location>
        <position position="118"/>
    </location>
</feature>
<evidence type="ECO:0000256" key="8">
    <source>
        <dbReference type="ARBA" id="ARBA00048968"/>
    </source>
</evidence>
<proteinExistence type="inferred from homology"/>
<comment type="similarity">
    <text evidence="2">Belongs to the purine nucleoside phosphorylase YfiH/LACC1 family.</text>
</comment>
<evidence type="ECO:0000256" key="1">
    <source>
        <dbReference type="ARBA" id="ARBA00000553"/>
    </source>
</evidence>
<evidence type="ECO:0008006" key="11">
    <source>
        <dbReference type="Google" id="ProtNLM"/>
    </source>
</evidence>
<evidence type="ECO:0000256" key="6">
    <source>
        <dbReference type="ARBA" id="ARBA00022833"/>
    </source>
</evidence>
<evidence type="ECO:0000313" key="10">
    <source>
        <dbReference type="EMBL" id="SVA15827.1"/>
    </source>
</evidence>
<accession>A0A381TM21</accession>
<comment type="catalytic activity">
    <reaction evidence="7">
        <text>adenosine + H2O + H(+) = inosine + NH4(+)</text>
        <dbReference type="Rhea" id="RHEA:24408"/>
        <dbReference type="ChEBI" id="CHEBI:15377"/>
        <dbReference type="ChEBI" id="CHEBI:15378"/>
        <dbReference type="ChEBI" id="CHEBI:16335"/>
        <dbReference type="ChEBI" id="CHEBI:17596"/>
        <dbReference type="ChEBI" id="CHEBI:28938"/>
        <dbReference type="EC" id="3.5.4.4"/>
    </reaction>
    <physiologicalReaction direction="left-to-right" evidence="7">
        <dbReference type="Rhea" id="RHEA:24409"/>
    </physiologicalReaction>
</comment>
<evidence type="ECO:0000256" key="2">
    <source>
        <dbReference type="ARBA" id="ARBA00007353"/>
    </source>
</evidence>
<evidence type="ECO:0000256" key="5">
    <source>
        <dbReference type="ARBA" id="ARBA00022801"/>
    </source>
</evidence>
<reference evidence="10" key="1">
    <citation type="submission" date="2018-05" db="EMBL/GenBank/DDBJ databases">
        <authorList>
            <person name="Lanie J.A."/>
            <person name="Ng W.-L."/>
            <person name="Kazmierczak K.M."/>
            <person name="Andrzejewski T.M."/>
            <person name="Davidsen T.M."/>
            <person name="Wayne K.J."/>
            <person name="Tettelin H."/>
            <person name="Glass J.I."/>
            <person name="Rusch D."/>
            <person name="Podicherti R."/>
            <person name="Tsui H.-C.T."/>
            <person name="Winkler M.E."/>
        </authorList>
    </citation>
    <scope>NUCLEOTIDE SEQUENCE</scope>
</reference>
<organism evidence="10">
    <name type="scientific">marine metagenome</name>
    <dbReference type="NCBI Taxonomy" id="408172"/>
    <lineage>
        <taxon>unclassified sequences</taxon>
        <taxon>metagenomes</taxon>
        <taxon>ecological metagenomes</taxon>
    </lineage>
</organism>
<dbReference type="Gene3D" id="3.60.140.10">
    <property type="entry name" value="CNF1/YfiH-like putative cysteine hydrolases"/>
    <property type="match status" value="1"/>
</dbReference>
<keyword evidence="3" id="KW-0808">Transferase</keyword>
<evidence type="ECO:0000256" key="4">
    <source>
        <dbReference type="ARBA" id="ARBA00022723"/>
    </source>
</evidence>
<sequence length="118" mass="12541">MTVAFSNRNFSVAGKSGHISFVSAVGLDPDKLAFPKQIHSGHVEIVYHPGIFPNTDGVISPGGSFNCSVQVADCLPVFLTNPKSRTVGLVHTGWRGLVLKILPNTINSILQIGESLSD</sequence>
<dbReference type="GO" id="GO:0005507">
    <property type="term" value="F:copper ion binding"/>
    <property type="evidence" value="ECO:0007669"/>
    <property type="project" value="TreeGrafter"/>
</dbReference>
<name>A0A381TM21_9ZZZZ</name>
<dbReference type="SUPFAM" id="SSF64438">
    <property type="entry name" value="CNF1/YfiH-like putative cysteine hydrolases"/>
    <property type="match status" value="1"/>
</dbReference>
<protein>
    <recommendedName>
        <fullName evidence="11">Laccase domain-containing protein</fullName>
    </recommendedName>
</protein>
<keyword evidence="6" id="KW-0862">Zinc</keyword>
<dbReference type="InterPro" id="IPR038371">
    <property type="entry name" value="Cu_polyphenol_OxRdtase_sf"/>
</dbReference>
<dbReference type="EMBL" id="UINC01004642">
    <property type="protein sequence ID" value="SVA15827.1"/>
    <property type="molecule type" value="Genomic_DNA"/>
</dbReference>
<dbReference type="PANTHER" id="PTHR30616">
    <property type="entry name" value="UNCHARACTERIZED PROTEIN YFIH"/>
    <property type="match status" value="1"/>
</dbReference>
<evidence type="ECO:0000256" key="3">
    <source>
        <dbReference type="ARBA" id="ARBA00022679"/>
    </source>
</evidence>
<comment type="catalytic activity">
    <reaction evidence="9">
        <text>S-methyl-5'-thioadenosine + phosphate = 5-(methylsulfanyl)-alpha-D-ribose 1-phosphate + adenine</text>
        <dbReference type="Rhea" id="RHEA:11852"/>
        <dbReference type="ChEBI" id="CHEBI:16708"/>
        <dbReference type="ChEBI" id="CHEBI:17509"/>
        <dbReference type="ChEBI" id="CHEBI:43474"/>
        <dbReference type="ChEBI" id="CHEBI:58533"/>
        <dbReference type="EC" id="2.4.2.28"/>
    </reaction>
    <physiologicalReaction direction="left-to-right" evidence="9">
        <dbReference type="Rhea" id="RHEA:11853"/>
    </physiologicalReaction>
</comment>
<dbReference type="GO" id="GO:0016787">
    <property type="term" value="F:hydrolase activity"/>
    <property type="evidence" value="ECO:0007669"/>
    <property type="project" value="UniProtKB-KW"/>
</dbReference>
<keyword evidence="5" id="KW-0378">Hydrolase</keyword>
<dbReference type="GO" id="GO:0017061">
    <property type="term" value="F:S-methyl-5-thioadenosine phosphorylase activity"/>
    <property type="evidence" value="ECO:0007669"/>
    <property type="project" value="UniProtKB-EC"/>
</dbReference>
<dbReference type="AlphaFoldDB" id="A0A381TM21"/>
<gene>
    <name evidence="10" type="ORF">METZ01_LOCUS68681</name>
</gene>
<comment type="catalytic activity">
    <reaction evidence="1">
        <text>inosine + phosphate = alpha-D-ribose 1-phosphate + hypoxanthine</text>
        <dbReference type="Rhea" id="RHEA:27646"/>
        <dbReference type="ChEBI" id="CHEBI:17368"/>
        <dbReference type="ChEBI" id="CHEBI:17596"/>
        <dbReference type="ChEBI" id="CHEBI:43474"/>
        <dbReference type="ChEBI" id="CHEBI:57720"/>
        <dbReference type="EC" id="2.4.2.1"/>
    </reaction>
    <physiologicalReaction direction="left-to-right" evidence="1">
        <dbReference type="Rhea" id="RHEA:27647"/>
    </physiologicalReaction>
</comment>
<dbReference type="Pfam" id="PF02578">
    <property type="entry name" value="Cu-oxidase_4"/>
    <property type="match status" value="1"/>
</dbReference>
<keyword evidence="4" id="KW-0479">Metal-binding</keyword>